<dbReference type="FunFam" id="2.20.25.80:FF:000004">
    <property type="entry name" value="WRKY transcription factor 65"/>
    <property type="match status" value="1"/>
</dbReference>
<reference evidence="7" key="1">
    <citation type="submission" date="2015-12" db="EMBL/GenBank/DDBJ databases">
        <title>Update maize B73 reference genome by single molecule sequencing technologies.</title>
        <authorList>
            <consortium name="Maize Genome Sequencing Project"/>
            <person name="Ware D."/>
        </authorList>
    </citation>
    <scope>NUCLEOTIDE SEQUENCE</scope>
    <source>
        <tissue evidence="7">Seedling</tissue>
    </source>
</reference>
<name>A0A1D6LTJ8_MAIZE</name>
<keyword evidence="5" id="KW-0539">Nucleus</keyword>
<dbReference type="eggNOG" id="ENOG502QW38">
    <property type="taxonomic scope" value="Eukaryota"/>
</dbReference>
<protein>
    <submittedName>
        <fullName evidence="7">Putative WRKY DNA-binding domain superfamily protein</fullName>
    </submittedName>
</protein>
<dbReference type="STRING" id="4577.A0A1D6LTJ8"/>
<dbReference type="ExpressionAtlas" id="A0A1D6LTJ8">
    <property type="expression patterns" value="baseline and differential"/>
</dbReference>
<feature type="region of interest" description="Disordered" evidence="6">
    <location>
        <begin position="29"/>
        <end position="62"/>
    </location>
</feature>
<keyword evidence="2" id="KW-0805">Transcription regulation</keyword>
<evidence type="ECO:0000313" key="7">
    <source>
        <dbReference type="EMBL" id="AQK82735.1"/>
    </source>
</evidence>
<dbReference type="SUPFAM" id="SSF118290">
    <property type="entry name" value="WRKY DNA-binding domain"/>
    <property type="match status" value="1"/>
</dbReference>
<keyword evidence="3 7" id="KW-0238">DNA-binding</keyword>
<evidence type="ECO:0000256" key="6">
    <source>
        <dbReference type="SAM" id="MobiDB-lite"/>
    </source>
</evidence>
<evidence type="ECO:0000256" key="1">
    <source>
        <dbReference type="ARBA" id="ARBA00004123"/>
    </source>
</evidence>
<dbReference type="OMA" id="NVTHENC"/>
<dbReference type="OrthoDB" id="662136at2759"/>
<dbReference type="InterPro" id="IPR044810">
    <property type="entry name" value="WRKY_plant"/>
</dbReference>
<evidence type="ECO:0000256" key="3">
    <source>
        <dbReference type="ARBA" id="ARBA00023125"/>
    </source>
</evidence>
<comment type="subcellular location">
    <subcellularLocation>
        <location evidence="1">Nucleus</location>
    </subcellularLocation>
</comment>
<dbReference type="PaxDb" id="4577-GRMZM2G156529_P01"/>
<dbReference type="EMBL" id="CM000782">
    <property type="protein sequence ID" value="AQK82735.1"/>
    <property type="molecule type" value="Genomic_DNA"/>
</dbReference>
<gene>
    <name evidence="7" type="ORF">ZEAMMB73_Zm00001d037054</name>
</gene>
<feature type="region of interest" description="Disordered" evidence="6">
    <location>
        <begin position="188"/>
        <end position="231"/>
    </location>
</feature>
<dbReference type="GO" id="GO:0043565">
    <property type="term" value="F:sequence-specific DNA binding"/>
    <property type="evidence" value="ECO:0007669"/>
    <property type="project" value="InterPro"/>
</dbReference>
<proteinExistence type="predicted"/>
<dbReference type="KEGG" id="zma:103629904"/>
<feature type="compositionally biased region" description="Polar residues" evidence="6">
    <location>
        <begin position="200"/>
        <end position="218"/>
    </location>
</feature>
<dbReference type="GO" id="GO:0005634">
    <property type="term" value="C:nucleus"/>
    <property type="evidence" value="ECO:0007669"/>
    <property type="project" value="UniProtKB-SubCell"/>
</dbReference>
<feature type="compositionally biased region" description="Basic residues" evidence="6">
    <location>
        <begin position="112"/>
        <end position="123"/>
    </location>
</feature>
<sequence length="251" mass="27009">MESDLRWCSGSSNNDWDLHAVVRFASCSGGSCVPSPRASDESFSCLPLPPPPPQKDDVTDATTALSQQLPIGPAIDDSCLQQAFFATPQSRNEAPAPPLQPPAKLRIGGATRSKRKKKSKKEVKRVPVVGASPDPWAWRKYGQKPIKGSPYPRGYYRCSTDKDCRARKQVERCRTDPSTVIVSYTGEHSHPVPLHRNALAGTTRNKPQPASSICNSPAEQPPAASPIGDDLGAAPAAINVVTDEKCPFSQA</sequence>
<evidence type="ECO:0000256" key="2">
    <source>
        <dbReference type="ARBA" id="ARBA00023015"/>
    </source>
</evidence>
<organism evidence="7">
    <name type="scientific">Zea mays</name>
    <name type="common">Maize</name>
    <dbReference type="NCBI Taxonomy" id="4577"/>
    <lineage>
        <taxon>Eukaryota</taxon>
        <taxon>Viridiplantae</taxon>
        <taxon>Streptophyta</taxon>
        <taxon>Embryophyta</taxon>
        <taxon>Tracheophyta</taxon>
        <taxon>Spermatophyta</taxon>
        <taxon>Magnoliopsida</taxon>
        <taxon>Liliopsida</taxon>
        <taxon>Poales</taxon>
        <taxon>Poaceae</taxon>
        <taxon>PACMAD clade</taxon>
        <taxon>Panicoideae</taxon>
        <taxon>Andropogonodae</taxon>
        <taxon>Andropogoneae</taxon>
        <taxon>Tripsacinae</taxon>
        <taxon>Zea</taxon>
    </lineage>
</organism>
<dbReference type="SMR" id="A0A1D6LTJ8"/>
<dbReference type="InterPro" id="IPR003657">
    <property type="entry name" value="WRKY_dom"/>
</dbReference>
<dbReference type="SMART" id="SM00774">
    <property type="entry name" value="WRKY"/>
    <property type="match status" value="1"/>
</dbReference>
<evidence type="ECO:0000256" key="5">
    <source>
        <dbReference type="ARBA" id="ARBA00023242"/>
    </source>
</evidence>
<dbReference type="Gene3D" id="2.20.25.80">
    <property type="entry name" value="WRKY domain"/>
    <property type="match status" value="1"/>
</dbReference>
<dbReference type="InterPro" id="IPR036576">
    <property type="entry name" value="WRKY_dom_sf"/>
</dbReference>
<keyword evidence="4" id="KW-0804">Transcription</keyword>
<feature type="region of interest" description="Disordered" evidence="6">
    <location>
        <begin position="90"/>
        <end position="125"/>
    </location>
</feature>
<dbReference type="Pfam" id="PF03106">
    <property type="entry name" value="WRKY"/>
    <property type="match status" value="1"/>
</dbReference>
<accession>A0A1D6LTJ8</accession>
<dbReference type="InParanoid" id="A0A1D6LTJ8"/>
<dbReference type="PANTHER" id="PTHR32096">
    <property type="entry name" value="WRKY TRANSCRIPTION FACTOR 30-RELATED-RELATED"/>
    <property type="match status" value="1"/>
</dbReference>
<dbReference type="AlphaFoldDB" id="A0A1D6LTJ8"/>
<dbReference type="GO" id="GO:0003700">
    <property type="term" value="F:DNA-binding transcription factor activity"/>
    <property type="evidence" value="ECO:0007669"/>
    <property type="project" value="InterPro"/>
</dbReference>
<dbReference type="PROSITE" id="PS50811">
    <property type="entry name" value="WRKY"/>
    <property type="match status" value="1"/>
</dbReference>
<evidence type="ECO:0000256" key="4">
    <source>
        <dbReference type="ARBA" id="ARBA00023163"/>
    </source>
</evidence>
<dbReference type="PANTHER" id="PTHR32096:SF57">
    <property type="entry name" value="WRKY DNA-BINDING DOMAIN SUPERFAMILY PROTEIN-RELATED"/>
    <property type="match status" value="1"/>
</dbReference>